<keyword evidence="1" id="KW-1133">Transmembrane helix</keyword>
<dbReference type="AlphaFoldDB" id="A3KAD4"/>
<evidence type="ECO:0000313" key="2">
    <source>
        <dbReference type="EMBL" id="EBA05925.1"/>
    </source>
</evidence>
<dbReference type="RefSeq" id="WP_005863623.1">
    <property type="nucleotide sequence ID" value="NZ_AAYA01000021.1"/>
</dbReference>
<accession>A3KAD4</accession>
<gene>
    <name evidence="2" type="ORF">SSE37_15913</name>
</gene>
<feature type="transmembrane region" description="Helical" evidence="1">
    <location>
        <begin position="6"/>
        <end position="27"/>
    </location>
</feature>
<protein>
    <submittedName>
        <fullName evidence="2">Uncharacterized protein</fullName>
    </submittedName>
</protein>
<proteinExistence type="predicted"/>
<evidence type="ECO:0000313" key="3">
    <source>
        <dbReference type="Proteomes" id="UP000005713"/>
    </source>
</evidence>
<keyword evidence="1" id="KW-0812">Transmembrane</keyword>
<dbReference type="EMBL" id="AAYA01000021">
    <property type="protein sequence ID" value="EBA05925.1"/>
    <property type="molecule type" value="Genomic_DNA"/>
</dbReference>
<sequence>MATQVALLVSGAILALMLPLFTLKCFIKRTLAQKHGMEAAECCNDKMRFALVTTATLAIVLAVLMLDPQMLAPGSGLR</sequence>
<evidence type="ECO:0000256" key="1">
    <source>
        <dbReference type="SAM" id="Phobius"/>
    </source>
</evidence>
<feature type="transmembrane region" description="Helical" evidence="1">
    <location>
        <begin position="48"/>
        <end position="66"/>
    </location>
</feature>
<dbReference type="OrthoDB" id="9853377at2"/>
<comment type="caution">
    <text evidence="2">The sequence shown here is derived from an EMBL/GenBank/DDBJ whole genome shotgun (WGS) entry which is preliminary data.</text>
</comment>
<reference evidence="2 3" key="1">
    <citation type="submission" date="2006-06" db="EMBL/GenBank/DDBJ databases">
        <authorList>
            <person name="Moran M.A."/>
            <person name="Ferriera S."/>
            <person name="Johnson J."/>
            <person name="Kravitz S."/>
            <person name="Beeson K."/>
            <person name="Sutton G."/>
            <person name="Rogers Y.-H."/>
            <person name="Friedman R."/>
            <person name="Frazier M."/>
            <person name="Venter J.C."/>
        </authorList>
    </citation>
    <scope>NUCLEOTIDE SEQUENCE [LARGE SCALE GENOMIC DNA]</scope>
    <source>
        <strain evidence="2 3">E-37</strain>
    </source>
</reference>
<keyword evidence="1" id="KW-0472">Membrane</keyword>
<name>A3KAD4_SAGS3</name>
<dbReference type="Proteomes" id="UP000005713">
    <property type="component" value="Unassembled WGS sequence"/>
</dbReference>
<organism evidence="2 3">
    <name type="scientific">Sagittula stellata (strain ATCC 700073 / DSM 11524 / E-37)</name>
    <dbReference type="NCBI Taxonomy" id="388399"/>
    <lineage>
        <taxon>Bacteria</taxon>
        <taxon>Pseudomonadati</taxon>
        <taxon>Pseudomonadota</taxon>
        <taxon>Alphaproteobacteria</taxon>
        <taxon>Rhodobacterales</taxon>
        <taxon>Roseobacteraceae</taxon>
        <taxon>Sagittula</taxon>
    </lineage>
</organism>
<keyword evidence="3" id="KW-1185">Reference proteome</keyword>